<dbReference type="Proteomes" id="UP000652761">
    <property type="component" value="Unassembled WGS sequence"/>
</dbReference>
<organism evidence="2 3">
    <name type="scientific">Colocasia esculenta</name>
    <name type="common">Wild taro</name>
    <name type="synonym">Arum esculentum</name>
    <dbReference type="NCBI Taxonomy" id="4460"/>
    <lineage>
        <taxon>Eukaryota</taxon>
        <taxon>Viridiplantae</taxon>
        <taxon>Streptophyta</taxon>
        <taxon>Embryophyta</taxon>
        <taxon>Tracheophyta</taxon>
        <taxon>Spermatophyta</taxon>
        <taxon>Magnoliopsida</taxon>
        <taxon>Liliopsida</taxon>
        <taxon>Araceae</taxon>
        <taxon>Aroideae</taxon>
        <taxon>Colocasieae</taxon>
        <taxon>Colocasia</taxon>
    </lineage>
</organism>
<comment type="caution">
    <text evidence="2">The sequence shown here is derived from an EMBL/GenBank/DDBJ whole genome shotgun (WGS) entry which is preliminary data.</text>
</comment>
<reference evidence="2" key="1">
    <citation type="submission" date="2017-07" db="EMBL/GenBank/DDBJ databases">
        <title>Taro Niue Genome Assembly and Annotation.</title>
        <authorList>
            <person name="Atibalentja N."/>
            <person name="Keating K."/>
            <person name="Fields C.J."/>
        </authorList>
    </citation>
    <scope>NUCLEOTIDE SEQUENCE</scope>
    <source>
        <strain evidence="2">Niue_2</strain>
        <tissue evidence="2">Leaf</tissue>
    </source>
</reference>
<dbReference type="OrthoDB" id="1752183at2759"/>
<protein>
    <submittedName>
        <fullName evidence="2">Uncharacterized protein</fullName>
    </submittedName>
</protein>
<dbReference type="AlphaFoldDB" id="A0A843XEV0"/>
<sequence length="102" mass="11614">MYDGAQLAVERGIQVDHICSDSMILVNSLRTGIAPSWSCYRWWRFTFCNDPTSRTLSRGHAATHRSEDPEGYKSSQRSLSLLLTTTRLHSRLCNPSDTELPR</sequence>
<gene>
    <name evidence="2" type="ORF">Taro_051002</name>
</gene>
<dbReference type="EMBL" id="NMUH01007914">
    <property type="protein sequence ID" value="MQM18019.1"/>
    <property type="molecule type" value="Genomic_DNA"/>
</dbReference>
<evidence type="ECO:0000256" key="1">
    <source>
        <dbReference type="SAM" id="MobiDB-lite"/>
    </source>
</evidence>
<accession>A0A843XEV0</accession>
<proteinExistence type="predicted"/>
<evidence type="ECO:0000313" key="2">
    <source>
        <dbReference type="EMBL" id="MQM18019.1"/>
    </source>
</evidence>
<evidence type="ECO:0000313" key="3">
    <source>
        <dbReference type="Proteomes" id="UP000652761"/>
    </source>
</evidence>
<name>A0A843XEV0_COLES</name>
<feature type="region of interest" description="Disordered" evidence="1">
    <location>
        <begin position="52"/>
        <end position="76"/>
    </location>
</feature>
<keyword evidence="3" id="KW-1185">Reference proteome</keyword>